<feature type="non-terminal residue" evidence="2">
    <location>
        <position position="1"/>
    </location>
</feature>
<feature type="compositionally biased region" description="Basic and acidic residues" evidence="1">
    <location>
        <begin position="140"/>
        <end position="150"/>
    </location>
</feature>
<feature type="compositionally biased region" description="Polar residues" evidence="1">
    <location>
        <begin position="26"/>
        <end position="38"/>
    </location>
</feature>
<sequence length="165" mass="18820">EAVYKEWDDKVERAVTTAASLDAEHTSGNINRTQSTVMPNVPLPRGIGVDGSPRGNKDCSKLITRLKLRVKKLEKKKKKARTPQPIKKRLFKVRVESSADENIDEEDPSKQGRSMIKEIYQDAGVTLVTDILKKDKIKAKMDKTEHEMEKRKKSKSKMKPKMKKC</sequence>
<feature type="region of interest" description="Disordered" evidence="1">
    <location>
        <begin position="140"/>
        <end position="165"/>
    </location>
</feature>
<accession>A0A699JVA6</accession>
<protein>
    <submittedName>
        <fullName evidence="2">Uncharacterized protein</fullName>
    </submittedName>
</protein>
<feature type="region of interest" description="Disordered" evidence="1">
    <location>
        <begin position="18"/>
        <end position="58"/>
    </location>
</feature>
<feature type="region of interest" description="Disordered" evidence="1">
    <location>
        <begin position="95"/>
        <end position="114"/>
    </location>
</feature>
<feature type="compositionally biased region" description="Acidic residues" evidence="1">
    <location>
        <begin position="98"/>
        <end position="107"/>
    </location>
</feature>
<dbReference type="EMBL" id="BKCJ010453082">
    <property type="protein sequence ID" value="GFA60147.1"/>
    <property type="molecule type" value="Genomic_DNA"/>
</dbReference>
<evidence type="ECO:0000313" key="2">
    <source>
        <dbReference type="EMBL" id="GFA60147.1"/>
    </source>
</evidence>
<proteinExistence type="predicted"/>
<feature type="compositionally biased region" description="Basic residues" evidence="1">
    <location>
        <begin position="151"/>
        <end position="165"/>
    </location>
</feature>
<organism evidence="2">
    <name type="scientific">Tanacetum cinerariifolium</name>
    <name type="common">Dalmatian daisy</name>
    <name type="synonym">Chrysanthemum cinerariifolium</name>
    <dbReference type="NCBI Taxonomy" id="118510"/>
    <lineage>
        <taxon>Eukaryota</taxon>
        <taxon>Viridiplantae</taxon>
        <taxon>Streptophyta</taxon>
        <taxon>Embryophyta</taxon>
        <taxon>Tracheophyta</taxon>
        <taxon>Spermatophyta</taxon>
        <taxon>Magnoliopsida</taxon>
        <taxon>eudicotyledons</taxon>
        <taxon>Gunneridae</taxon>
        <taxon>Pentapetalae</taxon>
        <taxon>asterids</taxon>
        <taxon>campanulids</taxon>
        <taxon>Asterales</taxon>
        <taxon>Asteraceae</taxon>
        <taxon>Asteroideae</taxon>
        <taxon>Anthemideae</taxon>
        <taxon>Anthemidinae</taxon>
        <taxon>Tanacetum</taxon>
    </lineage>
</organism>
<dbReference type="AlphaFoldDB" id="A0A699JVA6"/>
<reference evidence="2" key="1">
    <citation type="journal article" date="2019" name="Sci. Rep.">
        <title>Draft genome of Tanacetum cinerariifolium, the natural source of mosquito coil.</title>
        <authorList>
            <person name="Yamashiro T."/>
            <person name="Shiraishi A."/>
            <person name="Satake H."/>
            <person name="Nakayama K."/>
        </authorList>
    </citation>
    <scope>NUCLEOTIDE SEQUENCE</scope>
</reference>
<evidence type="ECO:0000256" key="1">
    <source>
        <dbReference type="SAM" id="MobiDB-lite"/>
    </source>
</evidence>
<comment type="caution">
    <text evidence="2">The sequence shown here is derived from an EMBL/GenBank/DDBJ whole genome shotgun (WGS) entry which is preliminary data.</text>
</comment>
<name>A0A699JVA6_TANCI</name>
<gene>
    <name evidence="2" type="ORF">Tci_632119</name>
</gene>